<evidence type="ECO:0000256" key="5">
    <source>
        <dbReference type="SAM" id="MobiDB-lite"/>
    </source>
</evidence>
<dbReference type="RefSeq" id="WP_232009870.1">
    <property type="nucleotide sequence ID" value="NZ_LR134350.1"/>
</dbReference>
<dbReference type="InterPro" id="IPR050490">
    <property type="entry name" value="Bact_solute-bd_prot1"/>
</dbReference>
<keyword evidence="8" id="KW-1185">Reference proteome</keyword>
<dbReference type="AlphaFoldDB" id="A0A448HFV2"/>
<evidence type="ECO:0000313" key="8">
    <source>
        <dbReference type="Proteomes" id="UP000266895"/>
    </source>
</evidence>
<dbReference type="Pfam" id="PF01547">
    <property type="entry name" value="SBP_bac_1"/>
    <property type="match status" value="1"/>
</dbReference>
<comment type="subcellular location">
    <subcellularLocation>
        <location evidence="1">Cell envelope</location>
    </subcellularLocation>
</comment>
<reference evidence="7 8" key="1">
    <citation type="submission" date="2018-12" db="EMBL/GenBank/DDBJ databases">
        <authorList>
            <consortium name="Pathogen Informatics"/>
        </authorList>
    </citation>
    <scope>NUCLEOTIDE SEQUENCE [LARGE SCALE GENOMIC DNA]</scope>
    <source>
        <strain evidence="7 8">NCTC11636</strain>
    </source>
</reference>
<dbReference type="PANTHER" id="PTHR43649:SF31">
    <property type="entry name" value="SN-GLYCEROL-3-PHOSPHATE-BINDING PERIPLASMIC PROTEIN UGPB"/>
    <property type="match status" value="1"/>
</dbReference>
<evidence type="ECO:0000256" key="6">
    <source>
        <dbReference type="SAM" id="SignalP"/>
    </source>
</evidence>
<accession>A0A448HFV2</accession>
<evidence type="ECO:0000256" key="3">
    <source>
        <dbReference type="ARBA" id="ARBA00022448"/>
    </source>
</evidence>
<dbReference type="GO" id="GO:0030313">
    <property type="term" value="C:cell envelope"/>
    <property type="evidence" value="ECO:0007669"/>
    <property type="project" value="UniProtKB-SubCell"/>
</dbReference>
<dbReference type="PANTHER" id="PTHR43649">
    <property type="entry name" value="ARABINOSE-BINDING PROTEIN-RELATED"/>
    <property type="match status" value="1"/>
</dbReference>
<dbReference type="InterPro" id="IPR006059">
    <property type="entry name" value="SBP"/>
</dbReference>
<dbReference type="InterPro" id="IPR006311">
    <property type="entry name" value="TAT_signal"/>
</dbReference>
<evidence type="ECO:0000256" key="1">
    <source>
        <dbReference type="ARBA" id="ARBA00004196"/>
    </source>
</evidence>
<dbReference type="EMBL" id="LR134350">
    <property type="protein sequence ID" value="VEG27236.1"/>
    <property type="molecule type" value="Genomic_DNA"/>
</dbReference>
<comment type="similarity">
    <text evidence="2">Belongs to the bacterial solute-binding protein 1 family.</text>
</comment>
<evidence type="ECO:0000256" key="4">
    <source>
        <dbReference type="ARBA" id="ARBA00022729"/>
    </source>
</evidence>
<feature type="region of interest" description="Disordered" evidence="5">
    <location>
        <begin position="438"/>
        <end position="457"/>
    </location>
</feature>
<gene>
    <name evidence="7" type="primary">mdxE</name>
    <name evidence="7" type="ORF">NCTC11636_00929</name>
</gene>
<evidence type="ECO:0000313" key="7">
    <source>
        <dbReference type="EMBL" id="VEG27236.1"/>
    </source>
</evidence>
<feature type="signal peptide" evidence="6">
    <location>
        <begin position="1"/>
        <end position="29"/>
    </location>
</feature>
<keyword evidence="4 6" id="KW-0732">Signal</keyword>
<protein>
    <submittedName>
        <fullName evidence="7">Maltodextrin-binding protein mdxE</fullName>
    </submittedName>
</protein>
<evidence type="ECO:0000256" key="2">
    <source>
        <dbReference type="ARBA" id="ARBA00008520"/>
    </source>
</evidence>
<dbReference type="Proteomes" id="UP000266895">
    <property type="component" value="Chromosome"/>
</dbReference>
<name>A0A448HFV2_9ACTO</name>
<dbReference type="PROSITE" id="PS51318">
    <property type="entry name" value="TAT"/>
    <property type="match status" value="1"/>
</dbReference>
<dbReference type="SUPFAM" id="SSF53850">
    <property type="entry name" value="Periplasmic binding protein-like II"/>
    <property type="match status" value="1"/>
</dbReference>
<dbReference type="KEGG" id="ahw:NCTC11636_00929"/>
<sequence length="457" mass="48011">MNMSFPLSHPMSRRGLLSTSAALAVGALAVSGCSGSSGSSGSKGTVTWSTWGTPEELTLLEEFNTQFMKDHPEITVVFQPVASYDEYHTKLLTQLTSGTAPDVFYIGDDRVASVLPNKVLAPLDELLSSAGSPISAEDFNAEVYGIAELDGALYALPNDVNPDAWWYNKNVLKAAGITEDPAELAAQGAWTTSTFLSMSERIKAAGLTTLAFWNYWATHASWMTSQGGQVYDESGAYVAHTDTVSVAAVEELAARCRSGEFLVADTLPEGGGADTMFLTDKLAFFAQGRYTANTLRSAGADLSAYDIAPWPTPDGSPAPTGLAASFLAINAKAADPQAAYTFFSSFLSVEGQRIRLASGTAVPSVTGADDLVTSDDFPEHAQTMLDMRDIGYTNNRTEAAVPGLSSTIATEHMLPLYEGKAQAQETLDAIAALVATEGAPAGASPSSGASAEETRSS</sequence>
<keyword evidence="3" id="KW-0813">Transport</keyword>
<dbReference type="Gene3D" id="3.40.190.10">
    <property type="entry name" value="Periplasmic binding protein-like II"/>
    <property type="match status" value="1"/>
</dbReference>
<feature type="chain" id="PRO_5039180473" evidence="6">
    <location>
        <begin position="30"/>
        <end position="457"/>
    </location>
</feature>
<feature type="compositionally biased region" description="Low complexity" evidence="5">
    <location>
        <begin position="438"/>
        <end position="451"/>
    </location>
</feature>
<organism evidence="7 8">
    <name type="scientific">Actinomyces howellii</name>
    <dbReference type="NCBI Taxonomy" id="52771"/>
    <lineage>
        <taxon>Bacteria</taxon>
        <taxon>Bacillati</taxon>
        <taxon>Actinomycetota</taxon>
        <taxon>Actinomycetes</taxon>
        <taxon>Actinomycetales</taxon>
        <taxon>Actinomycetaceae</taxon>
        <taxon>Actinomyces</taxon>
    </lineage>
</organism>
<proteinExistence type="inferred from homology"/>